<keyword evidence="3" id="KW-0378">Hydrolase</keyword>
<dbReference type="PROSITE" id="PS00149">
    <property type="entry name" value="SULFATASE_2"/>
    <property type="match status" value="1"/>
</dbReference>
<organism evidence="6 7">
    <name type="scientific">Pontiella desulfatans</name>
    <dbReference type="NCBI Taxonomy" id="2750659"/>
    <lineage>
        <taxon>Bacteria</taxon>
        <taxon>Pseudomonadati</taxon>
        <taxon>Kiritimatiellota</taxon>
        <taxon>Kiritimatiellia</taxon>
        <taxon>Kiritimatiellales</taxon>
        <taxon>Pontiellaceae</taxon>
        <taxon>Pontiella</taxon>
    </lineage>
</organism>
<keyword evidence="2" id="KW-0479">Metal-binding</keyword>
<dbReference type="InterPro" id="IPR050738">
    <property type="entry name" value="Sulfatase"/>
</dbReference>
<protein>
    <submittedName>
        <fullName evidence="6">Arylsulfatase</fullName>
    </submittedName>
</protein>
<dbReference type="Pfam" id="PF00884">
    <property type="entry name" value="Sulfatase"/>
    <property type="match status" value="1"/>
</dbReference>
<comment type="similarity">
    <text evidence="1">Belongs to the sulfatase family.</text>
</comment>
<dbReference type="PANTHER" id="PTHR42693:SF53">
    <property type="entry name" value="ENDO-4-O-SULFATASE"/>
    <property type="match status" value="1"/>
</dbReference>
<dbReference type="InterPro" id="IPR000917">
    <property type="entry name" value="Sulfatase_N"/>
</dbReference>
<evidence type="ECO:0000256" key="2">
    <source>
        <dbReference type="ARBA" id="ARBA00022723"/>
    </source>
</evidence>
<accession>A0A6C2U2S5</accession>
<dbReference type="RefSeq" id="WP_222847163.1">
    <property type="nucleotide sequence ID" value="NZ_CAAHFG010000001.1"/>
</dbReference>
<reference evidence="6 7" key="1">
    <citation type="submission" date="2019-04" db="EMBL/GenBank/DDBJ databases">
        <authorList>
            <person name="Van Vliet M D."/>
        </authorList>
    </citation>
    <scope>NUCLEOTIDE SEQUENCE [LARGE SCALE GENOMIC DNA]</scope>
    <source>
        <strain evidence="6 7">F1</strain>
    </source>
</reference>
<dbReference type="GO" id="GO:0046872">
    <property type="term" value="F:metal ion binding"/>
    <property type="evidence" value="ECO:0007669"/>
    <property type="project" value="UniProtKB-KW"/>
</dbReference>
<dbReference type="FunFam" id="3.40.720.10:FF:000070">
    <property type="entry name" value="Arylsulfatase A"/>
    <property type="match status" value="1"/>
</dbReference>
<dbReference type="Proteomes" id="UP000366872">
    <property type="component" value="Unassembled WGS sequence"/>
</dbReference>
<evidence type="ECO:0000259" key="5">
    <source>
        <dbReference type="Pfam" id="PF00884"/>
    </source>
</evidence>
<dbReference type="PANTHER" id="PTHR42693">
    <property type="entry name" value="ARYLSULFATASE FAMILY MEMBER"/>
    <property type="match status" value="1"/>
</dbReference>
<evidence type="ECO:0000256" key="3">
    <source>
        <dbReference type="ARBA" id="ARBA00022801"/>
    </source>
</evidence>
<evidence type="ECO:0000256" key="4">
    <source>
        <dbReference type="ARBA" id="ARBA00022837"/>
    </source>
</evidence>
<dbReference type="EMBL" id="CAAHFG010000001">
    <property type="protein sequence ID" value="VGO13871.1"/>
    <property type="molecule type" value="Genomic_DNA"/>
</dbReference>
<evidence type="ECO:0000256" key="1">
    <source>
        <dbReference type="ARBA" id="ARBA00008779"/>
    </source>
</evidence>
<keyword evidence="4" id="KW-0106">Calcium</keyword>
<sequence>MHQKKIPFREGAPSRVFPATGKRSVVFSNRWKPFWAMLLLVCAALGAARPNVVLIMTDDQGYGDMGCHGNPVLKTPNIDRLHDEAVRFSDFHVSSFCTPTRGALMTGRDPGRNGAYRTSSGRTMLHTDEKTIADFFSDSGYATGMVGKWHLGDNAPHRPQDRGFQDVVWHRCGGIGQASDYWGNDYFDDTFERNGTFEAFEGYCTDVFFREGLRFIEENASGPASKPFFLYLAPNAPHGPYRVAKEWAAPYQNDPAWAPFANFYGMIANFDHNLGLLRERLDALELTENTILIFMTDNGTAAGGKFKGLTSEALSGYNAGMRGKKSSIYEGGHRVPFFIHWPAGGLEGGRDIPNLAAHFDVLPTLADLCGVALPASYRSDGLSLRPLLRDGHAPWNRDHLVMQYHGGAFFAHAPEALTDSYVMTERWRLLDGRELYDIEADPAQRNDVAAGHPEVVARLRGLYEPYWNSVEPRLTPVCIDLGNPAGNPTVLCSQDWYMPKGNPPWNFSSIKKRPRVTGPWHVDVKTSGRYRLTLRQLPKEAGSEVEAVRAKVQIAGLEKECAVEPGSKGVVFELDLPAGPTELVTFLYDAKGKAGGAYFTEVEAL</sequence>
<dbReference type="InterPro" id="IPR024607">
    <property type="entry name" value="Sulfatase_CS"/>
</dbReference>
<evidence type="ECO:0000313" key="7">
    <source>
        <dbReference type="Proteomes" id="UP000366872"/>
    </source>
</evidence>
<keyword evidence="7" id="KW-1185">Reference proteome</keyword>
<dbReference type="Gene3D" id="3.40.720.10">
    <property type="entry name" value="Alkaline Phosphatase, subunit A"/>
    <property type="match status" value="1"/>
</dbReference>
<feature type="domain" description="Sulfatase N-terminal" evidence="5">
    <location>
        <begin position="50"/>
        <end position="371"/>
    </location>
</feature>
<proteinExistence type="inferred from homology"/>
<dbReference type="Gene3D" id="3.30.1120.10">
    <property type="match status" value="1"/>
</dbReference>
<gene>
    <name evidence="6" type="primary">atsA_155</name>
    <name evidence="6" type="ORF">PDESU_02428</name>
</gene>
<dbReference type="GO" id="GO:0004065">
    <property type="term" value="F:arylsulfatase activity"/>
    <property type="evidence" value="ECO:0007669"/>
    <property type="project" value="TreeGrafter"/>
</dbReference>
<dbReference type="InterPro" id="IPR017850">
    <property type="entry name" value="Alkaline_phosphatase_core_sf"/>
</dbReference>
<dbReference type="SUPFAM" id="SSF53649">
    <property type="entry name" value="Alkaline phosphatase-like"/>
    <property type="match status" value="1"/>
</dbReference>
<evidence type="ECO:0000313" key="6">
    <source>
        <dbReference type="EMBL" id="VGO13871.1"/>
    </source>
</evidence>
<dbReference type="CDD" id="cd16146">
    <property type="entry name" value="ARS_like"/>
    <property type="match status" value="1"/>
</dbReference>
<dbReference type="AlphaFoldDB" id="A0A6C2U2S5"/>
<name>A0A6C2U2S5_PONDE</name>